<evidence type="ECO:0000256" key="16">
    <source>
        <dbReference type="PIRSR" id="PIRSR004682-3"/>
    </source>
</evidence>
<comment type="cofactor">
    <cofactor evidence="3 17">
        <name>Zn(2+)</name>
        <dbReference type="ChEBI" id="CHEBI:29105"/>
    </cofactor>
</comment>
<dbReference type="GO" id="GO:0005737">
    <property type="term" value="C:cytoplasm"/>
    <property type="evidence" value="ECO:0007669"/>
    <property type="project" value="UniProtKB-SubCell"/>
</dbReference>
<comment type="subunit">
    <text evidence="6">Monomer.</text>
</comment>
<feature type="active site" description="Nucleophile" evidence="15">
    <location>
        <position position="11"/>
    </location>
</feature>
<sequence>MPNKLVILDRDGVINKDSADYIKSAAEWEPIAGSLEAISRLNGAGYKVVIASNQSGLGRGYFTIDDLNAMHAKLRQLLAEKGGLIDAIFICPHKPEDNCHCRKPSAGLFEEIKRRYNIDRSATTYAVGDSLRDLQAASAAGFKPWLVLTGNGQKTQQDPAFDTDTPVSEDLAAMVNRLLAEVTPAAM</sequence>
<comment type="similarity">
    <text evidence="13 14">Belongs to the gmhB family.</text>
</comment>
<organism evidence="18 19">
    <name type="scientific">Oligella urethralis DNF00040</name>
    <dbReference type="NCBI Taxonomy" id="1401065"/>
    <lineage>
        <taxon>Bacteria</taxon>
        <taxon>Pseudomonadati</taxon>
        <taxon>Pseudomonadota</taxon>
        <taxon>Betaproteobacteria</taxon>
        <taxon>Burkholderiales</taxon>
        <taxon>Alcaligenaceae</taxon>
        <taxon>Oligella</taxon>
    </lineage>
</organism>
<evidence type="ECO:0000313" key="19">
    <source>
        <dbReference type="Proteomes" id="UP000029629"/>
    </source>
</evidence>
<feature type="site" description="Stabilizes the phosphoryl group" evidence="16">
    <location>
        <position position="103"/>
    </location>
</feature>
<reference evidence="18 19" key="1">
    <citation type="submission" date="2014-07" db="EMBL/GenBank/DDBJ databases">
        <authorList>
            <person name="McCorrison J."/>
            <person name="Sanka R."/>
            <person name="Torralba M."/>
            <person name="Gillis M."/>
            <person name="Haft D.H."/>
            <person name="Methe B."/>
            <person name="Sutton G."/>
            <person name="Nelson K.E."/>
        </authorList>
    </citation>
    <scope>NUCLEOTIDE SEQUENCE [LARGE SCALE GENOMIC DNA]</scope>
    <source>
        <strain evidence="18 19">DNF00040</strain>
    </source>
</reference>
<dbReference type="GO" id="GO:0034200">
    <property type="term" value="F:D-glycero-beta-D-manno-heptose 1,7-bisphosphate 7-phosphatase activity"/>
    <property type="evidence" value="ECO:0007669"/>
    <property type="project" value="UniProtKB-EC"/>
</dbReference>
<feature type="binding site" evidence="17">
    <location>
        <position position="9"/>
    </location>
    <ligand>
        <name>Mg(2+)</name>
        <dbReference type="ChEBI" id="CHEBI:18420"/>
    </ligand>
</feature>
<dbReference type="NCBIfam" id="TIGR01656">
    <property type="entry name" value="Histidinol-ppas"/>
    <property type="match status" value="1"/>
</dbReference>
<dbReference type="Pfam" id="PF13242">
    <property type="entry name" value="Hydrolase_like"/>
    <property type="match status" value="1"/>
</dbReference>
<accession>A0A096BCP5</accession>
<protein>
    <recommendedName>
        <fullName evidence="14">D,D-heptose 1,7-bisphosphate phosphatase</fullName>
        <ecNumber evidence="14">3.1.3.-</ecNumber>
    </recommendedName>
</protein>
<evidence type="ECO:0000256" key="7">
    <source>
        <dbReference type="ARBA" id="ARBA00022490"/>
    </source>
</evidence>
<dbReference type="InterPro" id="IPR036412">
    <property type="entry name" value="HAD-like_sf"/>
</dbReference>
<evidence type="ECO:0000256" key="11">
    <source>
        <dbReference type="ARBA" id="ARBA00022842"/>
    </source>
</evidence>
<proteinExistence type="inferred from homology"/>
<gene>
    <name evidence="18" type="ORF">HMPREF2130_04915</name>
</gene>
<dbReference type="InterPro" id="IPR006543">
    <property type="entry name" value="Histidinol-phos"/>
</dbReference>
<feature type="binding site" evidence="17">
    <location>
        <position position="101"/>
    </location>
    <ligand>
        <name>Zn(2+)</name>
        <dbReference type="ChEBI" id="CHEBI:29105"/>
    </ligand>
</feature>
<dbReference type="EMBL" id="JRNI01000018">
    <property type="protein sequence ID" value="KGF30944.1"/>
    <property type="molecule type" value="Genomic_DNA"/>
</dbReference>
<comment type="pathway">
    <text evidence="5">Nucleotide-sugar biosynthesis; ADP-L-glycero-beta-D-manno-heptose biosynthesis; ADP-L-glycero-beta-D-manno-heptose from D-glycero-beta-D-manno-heptose 7-phosphate: step 2/4.</text>
</comment>
<evidence type="ECO:0000256" key="6">
    <source>
        <dbReference type="ARBA" id="ARBA00011245"/>
    </source>
</evidence>
<keyword evidence="10 17" id="KW-0862">Zinc</keyword>
<evidence type="ECO:0000256" key="17">
    <source>
        <dbReference type="PIRSR" id="PIRSR004682-4"/>
    </source>
</evidence>
<feature type="site" description="Contributes to substrate recognition" evidence="16">
    <location>
        <position position="102"/>
    </location>
</feature>
<evidence type="ECO:0000256" key="12">
    <source>
        <dbReference type="ARBA" id="ARBA00023277"/>
    </source>
</evidence>
<name>A0A096BCP5_9BURK</name>
<dbReference type="FunFam" id="3.40.50.1000:FF:000168">
    <property type="entry name" value="D,D-heptose 1,7-bisphosphate phosphatase"/>
    <property type="match status" value="1"/>
</dbReference>
<evidence type="ECO:0000256" key="10">
    <source>
        <dbReference type="ARBA" id="ARBA00022833"/>
    </source>
</evidence>
<dbReference type="PANTHER" id="PTHR42891:SF1">
    <property type="entry name" value="D-GLYCERO-BETA-D-MANNO-HEPTOSE-1,7-BISPHOSPHATE 7-PHOSPHATASE"/>
    <property type="match status" value="1"/>
</dbReference>
<feature type="binding site" evidence="17">
    <location>
        <position position="129"/>
    </location>
    <ligand>
        <name>Mg(2+)</name>
        <dbReference type="ChEBI" id="CHEBI:18420"/>
    </ligand>
</feature>
<feature type="binding site" evidence="17">
    <location>
        <position position="93"/>
    </location>
    <ligand>
        <name>Zn(2+)</name>
        <dbReference type="ChEBI" id="CHEBI:29105"/>
    </ligand>
</feature>
<evidence type="ECO:0000256" key="1">
    <source>
        <dbReference type="ARBA" id="ARBA00001226"/>
    </source>
</evidence>
<keyword evidence="19" id="KW-1185">Reference proteome</keyword>
<comment type="cofactor">
    <cofactor evidence="2 17">
        <name>Mg(2+)</name>
        <dbReference type="ChEBI" id="CHEBI:18420"/>
    </cofactor>
</comment>
<keyword evidence="11 17" id="KW-0460">Magnesium</keyword>
<evidence type="ECO:0000256" key="15">
    <source>
        <dbReference type="PIRSR" id="PIRSR004682-1"/>
    </source>
</evidence>
<dbReference type="NCBIfam" id="TIGR01662">
    <property type="entry name" value="HAD-SF-IIIA"/>
    <property type="match status" value="1"/>
</dbReference>
<dbReference type="NCBIfam" id="NF006506">
    <property type="entry name" value="PRK08942.1"/>
    <property type="match status" value="1"/>
</dbReference>
<feature type="binding site" evidence="17">
    <location>
        <position position="91"/>
    </location>
    <ligand>
        <name>Zn(2+)</name>
        <dbReference type="ChEBI" id="CHEBI:29105"/>
    </ligand>
</feature>
<dbReference type="GO" id="GO:0046872">
    <property type="term" value="F:metal ion binding"/>
    <property type="evidence" value="ECO:0007669"/>
    <property type="project" value="UniProtKB-KW"/>
</dbReference>
<keyword evidence="12 14" id="KW-0119">Carbohydrate metabolism</keyword>
<feature type="site" description="Stabilizes the phosphoryl group" evidence="16">
    <location>
        <position position="52"/>
    </location>
</feature>
<evidence type="ECO:0000313" key="18">
    <source>
        <dbReference type="EMBL" id="KGF30944.1"/>
    </source>
</evidence>
<comment type="catalytic activity">
    <reaction evidence="1">
        <text>D-glycero-beta-D-manno-heptose 1,7-bisphosphate + H2O = D-glycero-beta-D-manno-heptose 1-phosphate + phosphate</text>
        <dbReference type="Rhea" id="RHEA:28518"/>
        <dbReference type="ChEBI" id="CHEBI:15377"/>
        <dbReference type="ChEBI" id="CHEBI:43474"/>
        <dbReference type="ChEBI" id="CHEBI:60208"/>
        <dbReference type="ChEBI" id="CHEBI:61593"/>
        <dbReference type="EC" id="3.1.3.82"/>
    </reaction>
</comment>
<dbReference type="AlphaFoldDB" id="A0A096BCP5"/>
<keyword evidence="9 14" id="KW-0378">Hydrolase</keyword>
<feature type="binding site" evidence="17">
    <location>
        <position position="11"/>
    </location>
    <ligand>
        <name>Mg(2+)</name>
        <dbReference type="ChEBI" id="CHEBI:18420"/>
    </ligand>
</feature>
<dbReference type="PIRSF" id="PIRSF004682">
    <property type="entry name" value="GmhB"/>
    <property type="match status" value="1"/>
</dbReference>
<feature type="binding site" evidence="17">
    <location>
        <position position="99"/>
    </location>
    <ligand>
        <name>Zn(2+)</name>
        <dbReference type="ChEBI" id="CHEBI:29105"/>
    </ligand>
</feature>
<evidence type="ECO:0000256" key="2">
    <source>
        <dbReference type="ARBA" id="ARBA00001946"/>
    </source>
</evidence>
<dbReference type="Gene3D" id="3.40.50.1000">
    <property type="entry name" value="HAD superfamily/HAD-like"/>
    <property type="match status" value="1"/>
</dbReference>
<dbReference type="Proteomes" id="UP000029629">
    <property type="component" value="Unassembled WGS sequence"/>
</dbReference>
<dbReference type="RefSeq" id="WP_036558687.1">
    <property type="nucleotide sequence ID" value="NZ_JRNI01000018.1"/>
</dbReference>
<evidence type="ECO:0000256" key="3">
    <source>
        <dbReference type="ARBA" id="ARBA00001947"/>
    </source>
</evidence>
<dbReference type="PANTHER" id="PTHR42891">
    <property type="entry name" value="D-GLYCERO-BETA-D-MANNO-HEPTOSE-1,7-BISPHOSPHATE 7-PHOSPHATASE"/>
    <property type="match status" value="1"/>
</dbReference>
<dbReference type="SUPFAM" id="SSF56784">
    <property type="entry name" value="HAD-like"/>
    <property type="match status" value="1"/>
</dbReference>
<dbReference type="InterPro" id="IPR004446">
    <property type="entry name" value="Heptose_bisP_phosphatase"/>
</dbReference>
<keyword evidence="8 17" id="KW-0479">Metal-binding</keyword>
<dbReference type="eggNOG" id="COG0241">
    <property type="taxonomic scope" value="Bacteria"/>
</dbReference>
<keyword evidence="7 14" id="KW-0963">Cytoplasm</keyword>
<dbReference type="EC" id="3.1.3.-" evidence="14"/>
<dbReference type="OrthoDB" id="9781367at2"/>
<comment type="subcellular location">
    <subcellularLocation>
        <location evidence="4 14">Cytoplasm</location>
    </subcellularLocation>
</comment>
<evidence type="ECO:0000256" key="14">
    <source>
        <dbReference type="PIRNR" id="PIRNR004682"/>
    </source>
</evidence>
<dbReference type="InterPro" id="IPR006549">
    <property type="entry name" value="HAD-SF_hydro_IIIA"/>
</dbReference>
<evidence type="ECO:0000256" key="4">
    <source>
        <dbReference type="ARBA" id="ARBA00004496"/>
    </source>
</evidence>
<dbReference type="InterPro" id="IPR023214">
    <property type="entry name" value="HAD_sf"/>
</dbReference>
<evidence type="ECO:0000256" key="9">
    <source>
        <dbReference type="ARBA" id="ARBA00022801"/>
    </source>
</evidence>
<evidence type="ECO:0000256" key="5">
    <source>
        <dbReference type="ARBA" id="ARBA00004708"/>
    </source>
</evidence>
<feature type="active site" description="Nucleophile" evidence="15">
    <location>
        <position position="9"/>
    </location>
</feature>
<dbReference type="GO" id="GO:0005975">
    <property type="term" value="P:carbohydrate metabolic process"/>
    <property type="evidence" value="ECO:0007669"/>
    <property type="project" value="InterPro"/>
</dbReference>
<comment type="caution">
    <text evidence="18">The sequence shown here is derived from an EMBL/GenBank/DDBJ whole genome shotgun (WGS) entry which is preliminary data.</text>
</comment>
<evidence type="ECO:0000256" key="13">
    <source>
        <dbReference type="ARBA" id="ARBA00061616"/>
    </source>
</evidence>
<dbReference type="CDD" id="cd07503">
    <property type="entry name" value="HAD_HisB-N"/>
    <property type="match status" value="1"/>
</dbReference>
<evidence type="ECO:0000256" key="8">
    <source>
        <dbReference type="ARBA" id="ARBA00022723"/>
    </source>
</evidence>